<dbReference type="AlphaFoldDB" id="A0A0F9ES63"/>
<feature type="non-terminal residue" evidence="1">
    <location>
        <position position="1"/>
    </location>
</feature>
<gene>
    <name evidence="1" type="ORF">LCGC14_2039480</name>
</gene>
<accession>A0A0F9ES63</accession>
<comment type="caution">
    <text evidence="1">The sequence shown here is derived from an EMBL/GenBank/DDBJ whole genome shotgun (WGS) entry which is preliminary data.</text>
</comment>
<name>A0A0F9ES63_9ZZZZ</name>
<reference evidence="1" key="1">
    <citation type="journal article" date="2015" name="Nature">
        <title>Complex archaea that bridge the gap between prokaryotes and eukaryotes.</title>
        <authorList>
            <person name="Spang A."/>
            <person name="Saw J.H."/>
            <person name="Jorgensen S.L."/>
            <person name="Zaremba-Niedzwiedzka K."/>
            <person name="Martijn J."/>
            <person name="Lind A.E."/>
            <person name="van Eijk R."/>
            <person name="Schleper C."/>
            <person name="Guy L."/>
            <person name="Ettema T.J."/>
        </authorList>
    </citation>
    <scope>NUCLEOTIDE SEQUENCE</scope>
</reference>
<dbReference type="EMBL" id="LAZR01023888">
    <property type="protein sequence ID" value="KKL76973.1"/>
    <property type="molecule type" value="Genomic_DNA"/>
</dbReference>
<protein>
    <submittedName>
        <fullName evidence="1">Uncharacterized protein</fullName>
    </submittedName>
</protein>
<organism evidence="1">
    <name type="scientific">marine sediment metagenome</name>
    <dbReference type="NCBI Taxonomy" id="412755"/>
    <lineage>
        <taxon>unclassified sequences</taxon>
        <taxon>metagenomes</taxon>
        <taxon>ecological metagenomes</taxon>
    </lineage>
</organism>
<sequence>DTNNVHKSVLKILGKYNLIKHLSSPLQRAKVKGKDKDTVKDTVKDKEINVSFDEFWKTYAFSVAKDDCRLLWEGEKKTKGKKGFFINDEIRSKIMNRLPDYVDSTYKNGEYPGRMNPKTYLNNKGWEDEVPETKQKFNTRNFEWVSNARAGGYIAYCTKCGKKELPPTKTLLYEGSSCCHVEYSPVPITKPGPQASKSDFKQILQNIEENAHE</sequence>
<proteinExistence type="predicted"/>
<evidence type="ECO:0000313" key="1">
    <source>
        <dbReference type="EMBL" id="KKL76973.1"/>
    </source>
</evidence>